<dbReference type="PROSITE" id="PS00771">
    <property type="entry name" value="BARWIN_1"/>
    <property type="match status" value="1"/>
</dbReference>
<protein>
    <submittedName>
        <fullName evidence="4">HEVEIN-LIKE, pathogenesis-related 4</fullName>
    </submittedName>
</protein>
<dbReference type="GO" id="GO:0042742">
    <property type="term" value="P:defense response to bacterium"/>
    <property type="evidence" value="ECO:0007669"/>
    <property type="project" value="InterPro"/>
</dbReference>
<evidence type="ECO:0000259" key="3">
    <source>
        <dbReference type="PROSITE" id="PS51174"/>
    </source>
</evidence>
<dbReference type="InterPro" id="IPR036908">
    <property type="entry name" value="RlpA-like_sf"/>
</dbReference>
<dbReference type="PRINTS" id="PR00602">
    <property type="entry name" value="BARWIN"/>
</dbReference>
<dbReference type="InterPro" id="IPR044301">
    <property type="entry name" value="PR4"/>
</dbReference>
<dbReference type="InterPro" id="IPR018226">
    <property type="entry name" value="Barwin_CS"/>
</dbReference>
<dbReference type="PANTHER" id="PTHR46351:SF3">
    <property type="entry name" value="WOUND-INDUCED PROTEIN WIN2"/>
    <property type="match status" value="1"/>
</dbReference>
<name>A0A9W7GVG4_HIBTR</name>
<evidence type="ECO:0000313" key="5">
    <source>
        <dbReference type="Proteomes" id="UP001165190"/>
    </source>
</evidence>
<keyword evidence="5" id="KW-1185">Reference proteome</keyword>
<dbReference type="PANTHER" id="PTHR46351">
    <property type="entry name" value="WOUND-INDUCED PROTEIN WIN2"/>
    <property type="match status" value="1"/>
</dbReference>
<feature type="signal peptide" evidence="2">
    <location>
        <begin position="1"/>
        <end position="22"/>
    </location>
</feature>
<dbReference type="EMBL" id="BSYR01000003">
    <property type="protein sequence ID" value="GMI65213.1"/>
    <property type="molecule type" value="Genomic_DNA"/>
</dbReference>
<dbReference type="SUPFAM" id="SSF50685">
    <property type="entry name" value="Barwin-like endoglucanases"/>
    <property type="match status" value="2"/>
</dbReference>
<keyword evidence="2" id="KW-0732">Signal</keyword>
<sequence length="281" mass="30568">MGRSVMSVSLLVLVCLVGSAAAQSAENVNAYKVYYMAEQYDWDMNAAHVYCADVNGSNSYEWRSKYYWTGFGDPNGPSGKAACGLCVNVTNTATGDQATVRIVATSNSGLDLDEPIFHKLDSDGQGEVRGHLVVDYKFVDCDPEPAGPSESNVTAYETDYAPIANNWTYPSHAACYAKDGGKPFEWRSKYGWTGYCGKEGTDPEHICGKCLKVTNKAPANVSEVTVRIMDTCGLGALELDLETGFKPIDPDRQGIHDGHLTVDYEFVNCGDELDSPLVYSQ</sequence>
<accession>A0A9W7GVG4</accession>
<feature type="domain" description="Barwin" evidence="3">
    <location>
        <begin position="148"/>
        <end position="271"/>
    </location>
</feature>
<gene>
    <name evidence="4" type="ORF">HRI_000190600</name>
</gene>
<dbReference type="GO" id="GO:0050832">
    <property type="term" value="P:defense response to fungus"/>
    <property type="evidence" value="ECO:0007669"/>
    <property type="project" value="InterPro"/>
</dbReference>
<comment type="caution">
    <text evidence="4">The sequence shown here is derived from an EMBL/GenBank/DDBJ whole genome shotgun (WGS) entry which is preliminary data.</text>
</comment>
<proteinExistence type="predicted"/>
<dbReference type="AlphaFoldDB" id="A0A9W7GVG4"/>
<dbReference type="InterPro" id="IPR001153">
    <property type="entry name" value="Barwin_dom"/>
</dbReference>
<reference evidence="4" key="1">
    <citation type="submission" date="2023-05" db="EMBL/GenBank/DDBJ databases">
        <title>Genome and transcriptome analyses reveal genes involved in the formation of fine ridges on petal epidermal cells in Hibiscus trionum.</title>
        <authorList>
            <person name="Koshimizu S."/>
            <person name="Masuda S."/>
            <person name="Ishii T."/>
            <person name="Shirasu K."/>
            <person name="Hoshino A."/>
            <person name="Arita M."/>
        </authorList>
    </citation>
    <scope>NUCLEOTIDE SEQUENCE</scope>
    <source>
        <strain evidence="4">Hamamatsu line</strain>
    </source>
</reference>
<feature type="chain" id="PRO_5040778379" evidence="2">
    <location>
        <begin position="23"/>
        <end position="281"/>
    </location>
</feature>
<dbReference type="Gene3D" id="2.40.40.10">
    <property type="entry name" value="RlpA-like domain"/>
    <property type="match status" value="2"/>
</dbReference>
<dbReference type="Pfam" id="PF00967">
    <property type="entry name" value="Barwin"/>
    <property type="match status" value="2"/>
</dbReference>
<dbReference type="PROSITE" id="PS00772">
    <property type="entry name" value="BARWIN_2"/>
    <property type="match status" value="1"/>
</dbReference>
<evidence type="ECO:0000256" key="1">
    <source>
        <dbReference type="ARBA" id="ARBA00023157"/>
    </source>
</evidence>
<dbReference type="PROSITE" id="PS51174">
    <property type="entry name" value="BARWIN_3"/>
    <property type="match status" value="2"/>
</dbReference>
<feature type="domain" description="Barwin" evidence="3">
    <location>
        <begin position="23"/>
        <end position="143"/>
    </location>
</feature>
<dbReference type="Proteomes" id="UP001165190">
    <property type="component" value="Unassembled WGS sequence"/>
</dbReference>
<evidence type="ECO:0000313" key="4">
    <source>
        <dbReference type="EMBL" id="GMI65213.1"/>
    </source>
</evidence>
<dbReference type="OrthoDB" id="999893at2759"/>
<dbReference type="GO" id="GO:0004540">
    <property type="term" value="F:RNA nuclease activity"/>
    <property type="evidence" value="ECO:0007669"/>
    <property type="project" value="InterPro"/>
</dbReference>
<evidence type="ECO:0000256" key="2">
    <source>
        <dbReference type="SAM" id="SignalP"/>
    </source>
</evidence>
<organism evidence="4 5">
    <name type="scientific">Hibiscus trionum</name>
    <name type="common">Flower of an hour</name>
    <dbReference type="NCBI Taxonomy" id="183268"/>
    <lineage>
        <taxon>Eukaryota</taxon>
        <taxon>Viridiplantae</taxon>
        <taxon>Streptophyta</taxon>
        <taxon>Embryophyta</taxon>
        <taxon>Tracheophyta</taxon>
        <taxon>Spermatophyta</taxon>
        <taxon>Magnoliopsida</taxon>
        <taxon>eudicotyledons</taxon>
        <taxon>Gunneridae</taxon>
        <taxon>Pentapetalae</taxon>
        <taxon>rosids</taxon>
        <taxon>malvids</taxon>
        <taxon>Malvales</taxon>
        <taxon>Malvaceae</taxon>
        <taxon>Malvoideae</taxon>
        <taxon>Hibiscus</taxon>
    </lineage>
</organism>
<keyword evidence="1" id="KW-1015">Disulfide bond</keyword>